<dbReference type="Pfam" id="PF17963">
    <property type="entry name" value="Big_9"/>
    <property type="match status" value="3"/>
</dbReference>
<comment type="similarity">
    <text evidence="1">Belongs to the leguminous lectin family.</text>
</comment>
<dbReference type="Proteomes" id="UP000256970">
    <property type="component" value="Unassembled WGS sequence"/>
</dbReference>
<dbReference type="InterPro" id="IPR000436">
    <property type="entry name" value="Sushi_SCR_CCP_dom"/>
</dbReference>
<dbReference type="NCBIfam" id="NF012211">
    <property type="entry name" value="tand_rpt_95"/>
    <property type="match status" value="3"/>
</dbReference>
<evidence type="ECO:0000313" key="7">
    <source>
        <dbReference type="Proteomes" id="UP000256970"/>
    </source>
</evidence>
<feature type="domain" description="Sushi" evidence="5">
    <location>
        <begin position="522"/>
        <end position="580"/>
    </location>
</feature>
<dbReference type="PANTHER" id="PTHR32401:SF48">
    <property type="entry name" value="LEGUME LECTIN DOMAIN-CONTAINING PROTEIN"/>
    <property type="match status" value="1"/>
</dbReference>
<accession>A0A383VN76</accession>
<organism evidence="6 7">
    <name type="scientific">Tetradesmus obliquus</name>
    <name type="common">Green alga</name>
    <name type="synonym">Acutodesmus obliquus</name>
    <dbReference type="NCBI Taxonomy" id="3088"/>
    <lineage>
        <taxon>Eukaryota</taxon>
        <taxon>Viridiplantae</taxon>
        <taxon>Chlorophyta</taxon>
        <taxon>core chlorophytes</taxon>
        <taxon>Chlorophyceae</taxon>
        <taxon>CS clade</taxon>
        <taxon>Sphaeropleales</taxon>
        <taxon>Scenedesmaceae</taxon>
        <taxon>Tetradesmus</taxon>
    </lineage>
</organism>
<dbReference type="InterPro" id="IPR001220">
    <property type="entry name" value="Legume_lectin_dom"/>
</dbReference>
<evidence type="ECO:0000256" key="3">
    <source>
        <dbReference type="ARBA" id="ARBA00023157"/>
    </source>
</evidence>
<dbReference type="PANTHER" id="PTHR32401">
    <property type="entry name" value="CONCANAVALIN A-LIKE LECTIN FAMILY PROTEIN"/>
    <property type="match status" value="1"/>
</dbReference>
<dbReference type="Gene3D" id="2.60.120.200">
    <property type="match status" value="1"/>
</dbReference>
<feature type="domain" description="Sushi" evidence="5">
    <location>
        <begin position="389"/>
        <end position="450"/>
    </location>
</feature>
<feature type="domain" description="Sushi" evidence="5">
    <location>
        <begin position="327"/>
        <end position="381"/>
    </location>
</feature>
<keyword evidence="3" id="KW-1015">Disulfide bond</keyword>
<evidence type="ECO:0000256" key="2">
    <source>
        <dbReference type="ARBA" id="ARBA00022734"/>
    </source>
</evidence>
<dbReference type="InterPro" id="IPR013320">
    <property type="entry name" value="ConA-like_dom_sf"/>
</dbReference>
<dbReference type="InterPro" id="IPR056573">
    <property type="entry name" value="Lectin_L-type_dom"/>
</dbReference>
<feature type="signal peptide" evidence="4">
    <location>
        <begin position="1"/>
        <end position="27"/>
    </location>
</feature>
<keyword evidence="7" id="KW-1185">Reference proteome</keyword>
<feature type="chain" id="PRO_5017078448" description="Sushi domain-containing protein" evidence="4">
    <location>
        <begin position="28"/>
        <end position="1391"/>
    </location>
</feature>
<feature type="domain" description="Sushi" evidence="5">
    <location>
        <begin position="647"/>
        <end position="702"/>
    </location>
</feature>
<evidence type="ECO:0000259" key="5">
    <source>
        <dbReference type="SMART" id="SM00032"/>
    </source>
</evidence>
<dbReference type="Pfam" id="PF00139">
    <property type="entry name" value="Lectin_legB"/>
    <property type="match status" value="1"/>
</dbReference>
<reference evidence="6 7" key="1">
    <citation type="submission" date="2016-10" db="EMBL/GenBank/DDBJ databases">
        <authorList>
            <person name="Cai Z."/>
        </authorList>
    </citation>
    <scope>NUCLEOTIDE SEQUENCE [LARGE SCALE GENOMIC DNA]</scope>
</reference>
<feature type="domain" description="Sushi" evidence="5">
    <location>
        <begin position="769"/>
        <end position="828"/>
    </location>
</feature>
<evidence type="ECO:0000313" key="6">
    <source>
        <dbReference type="EMBL" id="SZX66621.1"/>
    </source>
</evidence>
<gene>
    <name evidence="6" type="ORF">BQ4739_LOCUS7018</name>
</gene>
<name>A0A383VN76_TETOB</name>
<dbReference type="InterPro" id="IPR050258">
    <property type="entry name" value="Leguminous_Lectin"/>
</dbReference>
<keyword evidence="2" id="KW-0430">Lectin</keyword>
<dbReference type="CDD" id="cd01951">
    <property type="entry name" value="lectin_L-type"/>
    <property type="match status" value="1"/>
</dbReference>
<evidence type="ECO:0000256" key="1">
    <source>
        <dbReference type="ARBA" id="ARBA00007606"/>
    </source>
</evidence>
<dbReference type="SMART" id="SM00032">
    <property type="entry name" value="CCP"/>
    <property type="match status" value="6"/>
</dbReference>
<evidence type="ECO:0000256" key="4">
    <source>
        <dbReference type="SAM" id="SignalP"/>
    </source>
</evidence>
<dbReference type="EMBL" id="FNXT01000722">
    <property type="protein sequence ID" value="SZX66621.1"/>
    <property type="molecule type" value="Genomic_DNA"/>
</dbReference>
<dbReference type="Gene3D" id="2.60.40.3440">
    <property type="match status" value="3"/>
</dbReference>
<sequence>MATAHPYKVLLLLVALLASQGMPAVSAADIRRTGIEDAAAATAAAPAAPAACFAPPFEGEATEGVNCFEQQLPEAGGYPNGTVCRGKCAGAARKVTAACNDGSWVMQDGPCSAAPSGCYALPWIGYKGVVVNSSRVTSGGKLTLYGPHAKSTVLSAACEKVFPARNMSVTCQDGQWTSDSFCWGPQYSCYGKPFKPERMNSSSCSNSTYTAAGSTVTYHLAGTVCTGLCLNAARSLTSACVDGAWKMLDGICQLAPAACYSSPFADDPAAERGNITITSGGKLIQQGPWARGTVATSVCEGVSPARAVASRCRRGRWTVNATCSGACMALPKPEEALLIACDQPAPYPNGTRCSASCTGVAPAKNITASCNSSKWEFDMPCRAQPTSTCSDLPGPYIGWLTCSKPSKRQSSSSKHEFKDGTTCSGVCLGTSAGNMTASCVGGAWRMDGACSAATAPGLACANPPAADIITSSWRNCSTGVSPSGSYCIGSCTSGVGALVAVCGNGTYTLTGSCGSGGVPVTCPSQLLTDKPGFAWQDFCTTGSRTAGQVCRGSCKDGYQAAGDVYAVCNGNGVFDIIGDCIGTKCRNPPDSASGSISWPGCSAFNSTTDSGERCTGSCSNGFLGGVVAECRNGVYTTIGSCSGPVTCPNPPTTTPGVLWSCSGASGSVGQVCSGTCATGYTQAGSISATCGRLGAYQVTGSCSPNPCTNPPNNDATLNWGACATAGTTTSSSTSCVGSCVSGYIGSKVARCELGFWSIVGNTCTGPVTCRNPPLNQQGYQWSSNCLTGTVSPGTTCTATCSSGFPLLGAAISARCDEAGVYQITGGTCFGNSCVPPPNRVAGYNWAACNAVAYGSGSSCSGSCTNPFTGSSISASCSGGQWSVLGSCTSRAPTVNAVAASTDEDTPVDIDLAASVSDPDPGDSLVLSIQTLPINGALTQRLTQTGTMWQYTPNSDFAGTDTFVYKATDRSGASNTATVTVTVRQVNDPPTARDMTISVREGEPLDINLLASVSDPDAGDTLTISITRHPTNGQLTQLASPVGTWRYTPPASFTGAESFDFKVTDGALTFATATATLDIKANGAPIIANQAVVTTNQGLPLLIDLLAGASDPEKDPISVSITSGPTLGSLVQQASGKWLYTPFNDGTGRDSFDYYVADDRGARSATVTADVTIEAFTTASYSPFCATTGLTRQGDGYIANCEMVMAAGYGKRASFFRTQTIDVSSGFRASFGFKITNAGAGCGGDGIVFILQATGPTALGWGGGGLGYMTQSFGDPFIQNKVVGVEIDTVRNSEFGDSPAPAVQVTVSFNEQRRCAIANPIGPSPNYVWVDYAAEVLSIYYSTMTVKPGSPCTTLPLDLTAYFGTSALYVGFSSSTGACYNNHFITGFQMLS</sequence>
<protein>
    <recommendedName>
        <fullName evidence="5">Sushi domain-containing protein</fullName>
    </recommendedName>
</protein>
<feature type="domain" description="Sushi" evidence="5">
    <location>
        <begin position="833"/>
        <end position="887"/>
    </location>
</feature>
<dbReference type="GO" id="GO:0030246">
    <property type="term" value="F:carbohydrate binding"/>
    <property type="evidence" value="ECO:0007669"/>
    <property type="project" value="UniProtKB-KW"/>
</dbReference>
<proteinExistence type="inferred from homology"/>
<keyword evidence="4" id="KW-0732">Signal</keyword>
<dbReference type="SUPFAM" id="SSF49899">
    <property type="entry name" value="Concanavalin A-like lectins/glucanases"/>
    <property type="match status" value="1"/>
</dbReference>